<keyword evidence="3" id="KW-1185">Reference proteome</keyword>
<dbReference type="Pfam" id="PF19843">
    <property type="entry name" value="DUF6318"/>
    <property type="match status" value="1"/>
</dbReference>
<reference evidence="2 3" key="1">
    <citation type="submission" date="2013-03" db="EMBL/GenBank/DDBJ databases">
        <title>Reference genome for the Human Microbiome Project.</title>
        <authorList>
            <person name="Aqrawi P."/>
            <person name="Ayvaz T."/>
            <person name="Bess C."/>
            <person name="Blankenburg K."/>
            <person name="Coyle M."/>
            <person name="Deng J."/>
            <person name="Forbes L."/>
            <person name="Fowler G."/>
            <person name="Francisco L."/>
            <person name="Fu Q."/>
            <person name="Gibbs R."/>
            <person name="Gross S."/>
            <person name="Gubbala S."/>
            <person name="Hale W."/>
            <person name="Hemphill L."/>
            <person name="Highlander S."/>
            <person name="Hirani K."/>
            <person name="Jackson L."/>
            <person name="Jakkamsetti A."/>
            <person name="Javaid M."/>
            <person name="Jayaseelan J.C."/>
            <person name="Jiang H."/>
            <person name="Joshi V."/>
            <person name="Korchina V."/>
            <person name="Kovar C."/>
            <person name="Lara F."/>
            <person name="Lee S."/>
            <person name="Liu Y."/>
            <person name="Mata R."/>
            <person name="Mathew T."/>
            <person name="Munidasa M."/>
            <person name="Muzny D."/>
            <person name="Nazareth L."/>
            <person name="Ngo R."/>
            <person name="Nguyen L."/>
            <person name="Nguyen N."/>
            <person name="Okwuonu G."/>
            <person name="Ongeri F."/>
            <person name="Palculict T."/>
            <person name="Patil S."/>
            <person name="Petrosino J."/>
            <person name="Pham C."/>
            <person name="Pham P."/>
            <person name="Pu L.-L."/>
            <person name="Qin X."/>
            <person name="Qu J."/>
            <person name="Reid J."/>
            <person name="Ross M."/>
            <person name="Ruth R."/>
            <person name="Saada N."/>
            <person name="San Lucas F."/>
            <person name="Santibanez J."/>
            <person name="Shang Y."/>
            <person name="Simmons D."/>
            <person name="Song X.-Z."/>
            <person name="Tang L.-Y."/>
            <person name="Thornton R."/>
            <person name="Warren J."/>
            <person name="Weissenberger G."/>
            <person name="Wilczek-Boney K."/>
            <person name="Worley K."/>
            <person name="Youmans B."/>
            <person name="Zhang J."/>
            <person name="Zhang L."/>
            <person name="Zhao Z."/>
            <person name="Zhou C."/>
            <person name="Zhu D."/>
            <person name="Zhu Y."/>
        </authorList>
    </citation>
    <scope>NUCLEOTIDE SEQUENCE [LARGE SCALE GENOMIC DNA]</scope>
    <source>
        <strain evidence="2 3">F0333</strain>
    </source>
</reference>
<dbReference type="EMBL" id="AQHZ01000026">
    <property type="protein sequence ID" value="ENO17458.1"/>
    <property type="molecule type" value="Genomic_DNA"/>
</dbReference>
<proteinExistence type="predicted"/>
<sequence>MTRSFHAARLLAFALVFSGLVMLSGCSVFSPSGAQSGSAAQSAEVVMSGDYILNEDGTLRKPHVTPSVPTMDKAALQFNEIGAAQAAYQFVELVEYAWTTGDTQPLSDFSEERCTFCQSTIEQIQTLYEQGGWVNGMRLTVTEKTLNAPIDETTPKGSEYADSYAVSQVVETSEFDFFASGRLNHNPAARNTMELFIHWIGSDWKVAAGRILDESE</sequence>
<dbReference type="HOGENOM" id="CLU_081495_0_0_11"/>
<evidence type="ECO:0000313" key="3">
    <source>
        <dbReference type="Proteomes" id="UP000013015"/>
    </source>
</evidence>
<dbReference type="eggNOG" id="ENOG5033M65">
    <property type="taxonomic scope" value="Bacteria"/>
</dbReference>
<dbReference type="InterPro" id="IPR046281">
    <property type="entry name" value="DUF6318"/>
</dbReference>
<name>N6X8G7_9ACTO</name>
<gene>
    <name evidence="2" type="ORF">HMPREF9004_1806</name>
</gene>
<dbReference type="OrthoDB" id="3254292at2"/>
<comment type="caution">
    <text evidence="2">The sequence shown here is derived from an EMBL/GenBank/DDBJ whole genome shotgun (WGS) entry which is preliminary data.</text>
</comment>
<dbReference type="RefSeq" id="WP_005964699.1">
    <property type="nucleotide sequence ID" value="NZ_CP040505.1"/>
</dbReference>
<evidence type="ECO:0000313" key="2">
    <source>
        <dbReference type="EMBL" id="ENO17458.1"/>
    </source>
</evidence>
<dbReference type="PATRIC" id="fig|888050.3.peg.1734"/>
<protein>
    <recommendedName>
        <fullName evidence="1">DUF6318 domain-containing protein</fullName>
    </recommendedName>
</protein>
<organism evidence="2 3">
    <name type="scientific">Schaalia cardiffensis F0333</name>
    <dbReference type="NCBI Taxonomy" id="888050"/>
    <lineage>
        <taxon>Bacteria</taxon>
        <taxon>Bacillati</taxon>
        <taxon>Actinomycetota</taxon>
        <taxon>Actinomycetes</taxon>
        <taxon>Actinomycetales</taxon>
        <taxon>Actinomycetaceae</taxon>
        <taxon>Schaalia</taxon>
    </lineage>
</organism>
<dbReference type="PROSITE" id="PS51257">
    <property type="entry name" value="PROKAR_LIPOPROTEIN"/>
    <property type="match status" value="1"/>
</dbReference>
<accession>N6X8G7</accession>
<feature type="domain" description="DUF6318" evidence="1">
    <location>
        <begin position="57"/>
        <end position="186"/>
    </location>
</feature>
<evidence type="ECO:0000259" key="1">
    <source>
        <dbReference type="Pfam" id="PF19843"/>
    </source>
</evidence>
<dbReference type="AlphaFoldDB" id="N6X8G7"/>
<dbReference type="Proteomes" id="UP000013015">
    <property type="component" value="Unassembled WGS sequence"/>
</dbReference>